<evidence type="ECO:0000256" key="1">
    <source>
        <dbReference type="SAM" id="MobiDB-lite"/>
    </source>
</evidence>
<accession>A0ABV8XYL2</accession>
<organism evidence="2 3">
    <name type="scientific">Citricoccus alkalitolerans</name>
    <dbReference type="NCBI Taxonomy" id="246603"/>
    <lineage>
        <taxon>Bacteria</taxon>
        <taxon>Bacillati</taxon>
        <taxon>Actinomycetota</taxon>
        <taxon>Actinomycetes</taxon>
        <taxon>Micrococcales</taxon>
        <taxon>Micrococcaceae</taxon>
        <taxon>Citricoccus</taxon>
    </lineage>
</organism>
<dbReference type="EMBL" id="JBHSEN010000002">
    <property type="protein sequence ID" value="MFC4429971.1"/>
    <property type="molecule type" value="Genomic_DNA"/>
</dbReference>
<feature type="region of interest" description="Disordered" evidence="1">
    <location>
        <begin position="1"/>
        <end position="20"/>
    </location>
</feature>
<evidence type="ECO:0000313" key="2">
    <source>
        <dbReference type="EMBL" id="MFC4429971.1"/>
    </source>
</evidence>
<keyword evidence="3" id="KW-1185">Reference proteome</keyword>
<evidence type="ECO:0000313" key="3">
    <source>
        <dbReference type="Proteomes" id="UP001595965"/>
    </source>
</evidence>
<protein>
    <submittedName>
        <fullName evidence="2">Uncharacterized protein</fullName>
    </submittedName>
</protein>
<sequence>MPWNPPAMSEAEEVPHPHLGPYRRRAGRITAPDGSTGLIYINVSVICTRLGGHLWWRRWSAPQEFVMLFVDCPDGLFDDAWLDGEDLMSEIDTWQRGEFHGHPYRDDEPTWYRLEWLNDEESARVRAEFDSE</sequence>
<comment type="caution">
    <text evidence="2">The sequence shown here is derived from an EMBL/GenBank/DDBJ whole genome shotgun (WGS) entry which is preliminary data.</text>
</comment>
<dbReference type="Proteomes" id="UP001595965">
    <property type="component" value="Unassembled WGS sequence"/>
</dbReference>
<gene>
    <name evidence="2" type="ORF">ACFO0K_09785</name>
</gene>
<dbReference type="RefSeq" id="WP_344227267.1">
    <property type="nucleotide sequence ID" value="NZ_BAAALH010000001.1"/>
</dbReference>
<name>A0ABV8XYL2_9MICC</name>
<proteinExistence type="predicted"/>
<reference evidence="3" key="1">
    <citation type="journal article" date="2019" name="Int. J. Syst. Evol. Microbiol.">
        <title>The Global Catalogue of Microorganisms (GCM) 10K type strain sequencing project: providing services to taxonomists for standard genome sequencing and annotation.</title>
        <authorList>
            <consortium name="The Broad Institute Genomics Platform"/>
            <consortium name="The Broad Institute Genome Sequencing Center for Infectious Disease"/>
            <person name="Wu L."/>
            <person name="Ma J."/>
        </authorList>
    </citation>
    <scope>NUCLEOTIDE SEQUENCE [LARGE SCALE GENOMIC DNA]</scope>
    <source>
        <strain evidence="3">CGMCC 1.12125</strain>
    </source>
</reference>